<reference evidence="1 2" key="1">
    <citation type="submission" date="2019-06" db="EMBL/GenBank/DDBJ databases">
        <title>Persicimonas caeni gen. nov., sp. nov., a predatory bacterium isolated from solar saltern.</title>
        <authorList>
            <person name="Wang S."/>
        </authorList>
    </citation>
    <scope>NUCLEOTIDE SEQUENCE [LARGE SCALE GENOMIC DNA]</scope>
    <source>
        <strain evidence="1 2">YN101</strain>
    </source>
</reference>
<dbReference type="Proteomes" id="UP000315995">
    <property type="component" value="Chromosome"/>
</dbReference>
<evidence type="ECO:0000313" key="2">
    <source>
        <dbReference type="Proteomes" id="UP000315995"/>
    </source>
</evidence>
<accession>A0A4Y6PUX3</accession>
<organism evidence="1 2">
    <name type="scientific">Persicimonas caeni</name>
    <dbReference type="NCBI Taxonomy" id="2292766"/>
    <lineage>
        <taxon>Bacteria</taxon>
        <taxon>Deltaproteobacteria</taxon>
        <taxon>Bradymonadales</taxon>
        <taxon>Bradymonadaceae</taxon>
        <taxon>Persicimonas</taxon>
    </lineage>
</organism>
<dbReference type="EMBL" id="CP041186">
    <property type="protein sequence ID" value="QDG52108.1"/>
    <property type="molecule type" value="Genomic_DNA"/>
</dbReference>
<dbReference type="OrthoDB" id="5497619at2"/>
<sequence length="353" mass="39861">MLAVLEHVDAISTALVRDVTAELLDRDRAVDHVVHVDNKSPVAVRDAIDPAHFDAALVVSNQSNVELYAELGLPIFFVDVLYWCGARKDQPVWNLAERTFVQRFPGVAERLQSHEYREEPIQVGPLIRTAAVHRGEQRGTLIQIGGARSRWVRPGENSAFPRMVIDWISHHDIDWPKPWTLAGGREAGEVARQHPLADQVDIVSYPYDEFLSRLNQSELYVTTPGQGAIFEGLRADVDMLVLPPQNATQVLQLRTYEREGLVAPGLNLPALDPAFDTSLLDCTEDQLTSEVLRSLRRIDSQEVADIVGRHLQRQHKELDKVRLARREFTEFLGPRGGPVVAEALSRWWGEQWM</sequence>
<evidence type="ECO:0000313" key="1">
    <source>
        <dbReference type="EMBL" id="QDG52108.1"/>
    </source>
</evidence>
<accession>A0A5B8YC57</accession>
<evidence type="ECO:0008006" key="3">
    <source>
        <dbReference type="Google" id="ProtNLM"/>
    </source>
</evidence>
<protein>
    <recommendedName>
        <fullName evidence="3">Glycosyl transferase family 28 C-terminal domain-containing protein</fullName>
    </recommendedName>
</protein>
<dbReference type="RefSeq" id="WP_141198585.1">
    <property type="nucleotide sequence ID" value="NZ_CP041186.1"/>
</dbReference>
<keyword evidence="2" id="KW-1185">Reference proteome</keyword>
<dbReference type="AlphaFoldDB" id="A0A4Y6PUX3"/>
<name>A0A4Y6PUX3_PERCE</name>
<gene>
    <name evidence="1" type="ORF">FIV42_15560</name>
</gene>
<proteinExistence type="predicted"/>